<dbReference type="Gene3D" id="1.10.10.10">
    <property type="entry name" value="Winged helix-like DNA-binding domain superfamily/Winged helix DNA-binding domain"/>
    <property type="match status" value="1"/>
</dbReference>
<dbReference type="RefSeq" id="WP_126352689.1">
    <property type="nucleotide sequence ID" value="NZ_JBHSVX010000005.1"/>
</dbReference>
<feature type="domain" description="HTH lysR-type" evidence="2">
    <location>
        <begin position="29"/>
        <end position="71"/>
    </location>
</feature>
<feature type="compositionally biased region" description="Polar residues" evidence="1">
    <location>
        <begin position="146"/>
        <end position="161"/>
    </location>
</feature>
<evidence type="ECO:0000313" key="4">
    <source>
        <dbReference type="EMBL" id="RTR25608.1"/>
    </source>
</evidence>
<dbReference type="Proteomes" id="UP000277766">
    <property type="component" value="Unassembled WGS sequence"/>
</dbReference>
<dbReference type="InterPro" id="IPR000835">
    <property type="entry name" value="HTH_MarR-typ"/>
</dbReference>
<evidence type="ECO:0000256" key="1">
    <source>
        <dbReference type="SAM" id="MobiDB-lite"/>
    </source>
</evidence>
<gene>
    <name evidence="4" type="ORF">EJ104_10230</name>
</gene>
<dbReference type="PROSITE" id="PS50995">
    <property type="entry name" value="HTH_MARR_2"/>
    <property type="match status" value="1"/>
</dbReference>
<dbReference type="SUPFAM" id="SSF46785">
    <property type="entry name" value="Winged helix' DNA-binding domain"/>
    <property type="match status" value="1"/>
</dbReference>
<organism evidence="4 5">
    <name type="scientific">Deinococcus radiophilus</name>
    <dbReference type="NCBI Taxonomy" id="32062"/>
    <lineage>
        <taxon>Bacteria</taxon>
        <taxon>Thermotogati</taxon>
        <taxon>Deinococcota</taxon>
        <taxon>Deinococci</taxon>
        <taxon>Deinococcales</taxon>
        <taxon>Deinococcaceae</taxon>
        <taxon>Deinococcus</taxon>
    </lineage>
</organism>
<dbReference type="InterPro" id="IPR000847">
    <property type="entry name" value="LysR_HTH_N"/>
</dbReference>
<dbReference type="InterPro" id="IPR036390">
    <property type="entry name" value="WH_DNA-bd_sf"/>
</dbReference>
<dbReference type="PRINTS" id="PR00598">
    <property type="entry name" value="HTHMARR"/>
</dbReference>
<feature type="region of interest" description="Disordered" evidence="1">
    <location>
        <begin position="135"/>
        <end position="161"/>
    </location>
</feature>
<dbReference type="PANTHER" id="PTHR39515">
    <property type="entry name" value="CONSERVED PROTEIN"/>
    <property type="match status" value="1"/>
</dbReference>
<dbReference type="GO" id="GO:0003700">
    <property type="term" value="F:DNA-binding transcription factor activity"/>
    <property type="evidence" value="ECO:0007669"/>
    <property type="project" value="InterPro"/>
</dbReference>
<dbReference type="OrthoDB" id="69852at2"/>
<dbReference type="InterPro" id="IPR052526">
    <property type="entry name" value="HTH-type_Bedaq_tolerance"/>
</dbReference>
<comment type="caution">
    <text evidence="4">The sequence shown here is derived from an EMBL/GenBank/DDBJ whole genome shotgun (WGS) entry which is preliminary data.</text>
</comment>
<protein>
    <submittedName>
        <fullName evidence="4">MarR family transcriptional regulator</fullName>
    </submittedName>
</protein>
<evidence type="ECO:0000313" key="5">
    <source>
        <dbReference type="Proteomes" id="UP000277766"/>
    </source>
</evidence>
<dbReference type="AlphaFoldDB" id="A0A3S0RDF9"/>
<evidence type="ECO:0000259" key="2">
    <source>
        <dbReference type="PROSITE" id="PS50931"/>
    </source>
</evidence>
<reference evidence="4 5" key="1">
    <citation type="submission" date="2018-12" db="EMBL/GenBank/DDBJ databases">
        <title>Deinococcus radiophilus ATCC 27603 genome sequencing and assembly.</title>
        <authorList>
            <person name="Maclea K.S."/>
            <person name="Maynard C.R."/>
        </authorList>
    </citation>
    <scope>NUCLEOTIDE SEQUENCE [LARGE SCALE GENOMIC DNA]</scope>
    <source>
        <strain evidence="4 5">ATCC 27603</strain>
    </source>
</reference>
<dbReference type="EMBL" id="RXPE01000024">
    <property type="protein sequence ID" value="RTR25608.1"/>
    <property type="molecule type" value="Genomic_DNA"/>
</dbReference>
<feature type="domain" description="HTH marR-type" evidence="3">
    <location>
        <begin position="1"/>
        <end position="140"/>
    </location>
</feature>
<dbReference type="Pfam" id="PF12802">
    <property type="entry name" value="MarR_2"/>
    <property type="match status" value="1"/>
</dbReference>
<proteinExistence type="predicted"/>
<sequence>MFDLVRAVLRLSRRFTVAVDGPLEAELGLNIRQLLVLATVVDGQDTPSQVAESLGLTPPTVTRLISALEDQGLLERGQVPGDLRRCQLRATPAGETLRGQMRQLSRHTVLQEFGRVDTAAVSAAAASLSTLEAALDQAATRPSPGPSTTDPQSQPLQEARA</sequence>
<dbReference type="PANTHER" id="PTHR39515:SF2">
    <property type="entry name" value="HTH-TYPE TRANSCRIPTIONAL REGULATOR RV0880"/>
    <property type="match status" value="1"/>
</dbReference>
<name>A0A3S0RDF9_9DEIO</name>
<dbReference type="InterPro" id="IPR036388">
    <property type="entry name" value="WH-like_DNA-bd_sf"/>
</dbReference>
<keyword evidence="5" id="KW-1185">Reference proteome</keyword>
<accession>A0A3S0RDF9</accession>
<evidence type="ECO:0000259" key="3">
    <source>
        <dbReference type="PROSITE" id="PS50995"/>
    </source>
</evidence>
<dbReference type="SMART" id="SM00347">
    <property type="entry name" value="HTH_MARR"/>
    <property type="match status" value="1"/>
</dbReference>
<dbReference type="PROSITE" id="PS50931">
    <property type="entry name" value="HTH_LYSR"/>
    <property type="match status" value="1"/>
</dbReference>